<reference evidence="1" key="1">
    <citation type="submission" date="2022-12" db="EMBL/GenBank/DDBJ databases">
        <title>Reclassification of two methanogenic archaea species isolated from the Kolyma lowland permafrost.</title>
        <authorList>
            <person name="Trubitsyn V.E."/>
            <person name="Rivkina E.M."/>
            <person name="Shcherbakova V.A."/>
        </authorList>
    </citation>
    <scope>NUCLEOTIDE SEQUENCE</scope>
    <source>
        <strain evidence="1">M2</strain>
        <strain evidence="2">MK4</strain>
    </source>
</reference>
<evidence type="ECO:0000313" key="3">
    <source>
        <dbReference type="Proteomes" id="UP001068021"/>
    </source>
</evidence>
<keyword evidence="3" id="KW-1185">Reference proteome</keyword>
<sequence>MTAEDILNEFNNSKEYKTWKKAFINILQYIMEDSYDEEYIDKILNDHFCNKKVKMLN</sequence>
<proteinExistence type="predicted"/>
<accession>A0A9E5A182</accession>
<dbReference type="Proteomes" id="UP001068021">
    <property type="component" value="Unassembled WGS sequence"/>
</dbReference>
<gene>
    <name evidence="2" type="ORF">O3H35_13200</name>
    <name evidence="1" type="ORF">O3H54_15290</name>
</gene>
<evidence type="ECO:0000313" key="1">
    <source>
        <dbReference type="EMBL" id="MCZ3367253.1"/>
    </source>
</evidence>
<comment type="caution">
    <text evidence="1">The sequence shown here is derived from an EMBL/GenBank/DDBJ whole genome shotgun (WGS) entry which is preliminary data.</text>
</comment>
<organism evidence="1 3">
    <name type="scientific">Methanobacterium veterum</name>
    <dbReference type="NCBI Taxonomy" id="408577"/>
    <lineage>
        <taxon>Archaea</taxon>
        <taxon>Methanobacteriati</taxon>
        <taxon>Methanobacteriota</taxon>
        <taxon>Methanomada group</taxon>
        <taxon>Methanobacteria</taxon>
        <taxon>Methanobacteriales</taxon>
        <taxon>Methanobacteriaceae</taxon>
        <taxon>Methanobacterium</taxon>
    </lineage>
</organism>
<dbReference type="RefSeq" id="WP_157197648.1">
    <property type="nucleotide sequence ID" value="NZ_JAPVER010000020.1"/>
</dbReference>
<protein>
    <submittedName>
        <fullName evidence="1">Uncharacterized protein</fullName>
    </submittedName>
</protein>
<dbReference type="EMBL" id="JAPVER010000020">
    <property type="protein sequence ID" value="MCZ3367253.1"/>
    <property type="molecule type" value="Genomic_DNA"/>
</dbReference>
<evidence type="ECO:0000313" key="2">
    <source>
        <dbReference type="EMBL" id="MCZ3373599.1"/>
    </source>
</evidence>
<dbReference type="Proteomes" id="UP001074446">
    <property type="component" value="Unassembled WGS sequence"/>
</dbReference>
<dbReference type="AlphaFoldDB" id="A0A9E5A182"/>
<dbReference type="EMBL" id="JAPVES010000030">
    <property type="protein sequence ID" value="MCZ3373599.1"/>
    <property type="molecule type" value="Genomic_DNA"/>
</dbReference>
<name>A0A9E5A182_9EURY</name>